<proteinExistence type="predicted"/>
<evidence type="ECO:0000313" key="6">
    <source>
        <dbReference type="Proteomes" id="UP000591058"/>
    </source>
</evidence>
<dbReference type="AlphaFoldDB" id="A0A2H4VD07"/>
<dbReference type="GeneID" id="35122538"/>
<evidence type="ECO:0000313" key="3">
    <source>
        <dbReference type="EMBL" id="NMO09524.1"/>
    </source>
</evidence>
<dbReference type="Pfam" id="PF09884">
    <property type="entry name" value="DUF2111"/>
    <property type="match status" value="1"/>
</dbReference>
<dbReference type="EMBL" id="CP017768">
    <property type="protein sequence ID" value="AUB60161.1"/>
    <property type="molecule type" value="Genomic_DNA"/>
</dbReference>
<protein>
    <submittedName>
        <fullName evidence="3">DUF2111 domain-containing protein</fullName>
    </submittedName>
</protein>
<dbReference type="EMBL" id="CP017766">
    <property type="protein sequence ID" value="AUB55967.1"/>
    <property type="molecule type" value="Genomic_DNA"/>
</dbReference>
<name>A0A2H4VD07_9EURY</name>
<dbReference type="EMBL" id="JABBYL010000022">
    <property type="protein sequence ID" value="NMO09524.1"/>
    <property type="molecule type" value="Genomic_DNA"/>
</dbReference>
<dbReference type="KEGG" id="msub:BK009_05370"/>
<dbReference type="PIRSF" id="PIRSF006557">
    <property type="entry name" value="UCP006557_sign"/>
    <property type="match status" value="1"/>
</dbReference>
<dbReference type="RefSeq" id="WP_100905942.1">
    <property type="nucleotide sequence ID" value="NZ_CP017766.1"/>
</dbReference>
<accession>A0A2H4VPY8</accession>
<gene>
    <name evidence="1" type="ORF">BK007_08100</name>
    <name evidence="2" type="ORF">BK009_05370</name>
    <name evidence="3" type="ORF">HG719_06725</name>
</gene>
<dbReference type="Proteomes" id="UP000591058">
    <property type="component" value="Unassembled WGS sequence"/>
</dbReference>
<evidence type="ECO:0000313" key="2">
    <source>
        <dbReference type="EMBL" id="AUB60161.1"/>
    </source>
</evidence>
<organism evidence="1 5">
    <name type="scientific">Methanobacterium subterraneum</name>
    <dbReference type="NCBI Taxonomy" id="59277"/>
    <lineage>
        <taxon>Archaea</taxon>
        <taxon>Methanobacteriati</taxon>
        <taxon>Methanobacteriota</taxon>
        <taxon>Methanomada group</taxon>
        <taxon>Methanobacteria</taxon>
        <taxon>Methanobacteriales</taxon>
        <taxon>Methanobacteriaceae</taxon>
        <taxon>Methanobacterium</taxon>
    </lineage>
</organism>
<dbReference type="Proteomes" id="UP000232806">
    <property type="component" value="Chromosome"/>
</dbReference>
<evidence type="ECO:0000313" key="5">
    <source>
        <dbReference type="Proteomes" id="UP000232806"/>
    </source>
</evidence>
<reference evidence="3 6" key="2">
    <citation type="submission" date="2020-04" db="EMBL/GenBank/DDBJ databases">
        <title>Draft genome of Methanobacterium subterraneum isolated from animal feces.</title>
        <authorList>
            <person name="Ouboter H.T."/>
            <person name="Berger S."/>
            <person name="Gungor E."/>
            <person name="Jetten M.S.M."/>
            <person name="Welte C.U."/>
        </authorList>
    </citation>
    <scope>NUCLEOTIDE SEQUENCE [LARGE SCALE GENOMIC DNA]</scope>
    <source>
        <strain evidence="3">HO_2020</strain>
    </source>
</reference>
<dbReference type="InterPro" id="IPR012029">
    <property type="entry name" value="UCP006557"/>
</dbReference>
<keyword evidence="4" id="KW-1185">Reference proteome</keyword>
<evidence type="ECO:0000313" key="1">
    <source>
        <dbReference type="EMBL" id="AUB55967.1"/>
    </source>
</evidence>
<dbReference type="Proteomes" id="UP000232631">
    <property type="component" value="Chromosome"/>
</dbReference>
<evidence type="ECO:0000313" key="4">
    <source>
        <dbReference type="Proteomes" id="UP000232631"/>
    </source>
</evidence>
<sequence>MNINPSSTGEELVAMAMAIHQLVNGLPMTMRTLNNPGVRIEGGKVLDYNYTGPILEEVLKSGEMVQKIPESGEYKDTPVVVVPIIEEGHIIAAMGVVDITKGIYSDIMEITRRPEGFTESRGGLQ</sequence>
<dbReference type="OrthoDB" id="3369at2157"/>
<accession>A0A2H4VD07</accession>
<reference evidence="4 5" key="1">
    <citation type="submission" date="2016-10" db="EMBL/GenBank/DDBJ databases">
        <title>Comparative genomics between deep and shallow subseafloor isolates.</title>
        <authorList>
            <person name="Ishii S."/>
            <person name="Miller J.R."/>
            <person name="Sutton G."/>
            <person name="Suzuki S."/>
            <person name="Methe B."/>
            <person name="Inagaki F."/>
            <person name="Imachi H."/>
        </authorList>
    </citation>
    <scope>NUCLEOTIDE SEQUENCE [LARGE SCALE GENOMIC DNA]</scope>
    <source>
        <strain evidence="2 4">A8p</strain>
        <strain evidence="1 5">MO-MB1</strain>
    </source>
</reference>